<feature type="region of interest" description="Disordered" evidence="4">
    <location>
        <begin position="1055"/>
        <end position="1074"/>
    </location>
</feature>
<protein>
    <submittedName>
        <fullName evidence="9">Vacuolar protein sorting-associated protein 13</fullName>
    </submittedName>
</protein>
<dbReference type="InParanoid" id="A0A1B7NDQ9"/>
<dbReference type="GO" id="GO:0006623">
    <property type="term" value="P:protein targeting to vacuole"/>
    <property type="evidence" value="ECO:0007669"/>
    <property type="project" value="TreeGrafter"/>
</dbReference>
<dbReference type="FunCoup" id="A0A1B7NDQ9">
    <property type="interactions" value="255"/>
</dbReference>
<accession>A0A1B7NDQ9</accession>
<proteinExistence type="inferred from homology"/>
<keyword evidence="10" id="KW-1185">Reference proteome</keyword>
<feature type="domain" description="Chorein N-terminal" evidence="5">
    <location>
        <begin position="13"/>
        <end position="818"/>
    </location>
</feature>
<dbReference type="GO" id="GO:0045053">
    <property type="term" value="P:protein retention in Golgi apparatus"/>
    <property type="evidence" value="ECO:0007669"/>
    <property type="project" value="TreeGrafter"/>
</dbReference>
<dbReference type="InterPro" id="IPR056748">
    <property type="entry name" value="VPS13-like_C"/>
</dbReference>
<feature type="domain" description="VPS13-like middle region" evidence="6">
    <location>
        <begin position="1096"/>
        <end position="1845"/>
    </location>
</feature>
<evidence type="ECO:0000313" key="9">
    <source>
        <dbReference type="EMBL" id="OAX42969.1"/>
    </source>
</evidence>
<reference evidence="9 10" key="1">
    <citation type="submission" date="2016-06" db="EMBL/GenBank/DDBJ databases">
        <title>Comparative genomics of the ectomycorrhizal sister species Rhizopogon vinicolor and Rhizopogon vesiculosus (Basidiomycota: Boletales) reveals a divergence of the mating type B locus.</title>
        <authorList>
            <consortium name="DOE Joint Genome Institute"/>
            <person name="Mujic A.B."/>
            <person name="Kuo A."/>
            <person name="Tritt A."/>
            <person name="Lipzen A."/>
            <person name="Chen C."/>
            <person name="Johnson J."/>
            <person name="Sharma A."/>
            <person name="Barry K."/>
            <person name="Grigoriev I.V."/>
            <person name="Spatafora J.W."/>
        </authorList>
    </citation>
    <scope>NUCLEOTIDE SEQUENCE [LARGE SCALE GENOMIC DNA]</scope>
    <source>
        <strain evidence="9 10">AM-OR11-026</strain>
    </source>
</reference>
<dbReference type="EMBL" id="KV448146">
    <property type="protein sequence ID" value="OAX42969.1"/>
    <property type="molecule type" value="Genomic_DNA"/>
</dbReference>
<evidence type="ECO:0000256" key="1">
    <source>
        <dbReference type="ARBA" id="ARBA00006545"/>
    </source>
</evidence>
<dbReference type="PANTHER" id="PTHR16166">
    <property type="entry name" value="VACUOLAR PROTEIN SORTING-ASSOCIATED PROTEIN VPS13"/>
    <property type="match status" value="1"/>
</dbReference>
<gene>
    <name evidence="9" type="ORF">K503DRAFT_847480</name>
</gene>
<evidence type="ECO:0000256" key="2">
    <source>
        <dbReference type="ARBA" id="ARBA00022448"/>
    </source>
</evidence>
<organism evidence="9 10">
    <name type="scientific">Rhizopogon vinicolor AM-OR11-026</name>
    <dbReference type="NCBI Taxonomy" id="1314800"/>
    <lineage>
        <taxon>Eukaryota</taxon>
        <taxon>Fungi</taxon>
        <taxon>Dikarya</taxon>
        <taxon>Basidiomycota</taxon>
        <taxon>Agaricomycotina</taxon>
        <taxon>Agaricomycetes</taxon>
        <taxon>Agaricomycetidae</taxon>
        <taxon>Boletales</taxon>
        <taxon>Suillineae</taxon>
        <taxon>Rhizopogonaceae</taxon>
        <taxon>Rhizopogon</taxon>
    </lineage>
</organism>
<feature type="domain" description="Vacuolar protein sorting-associated protein 13 VPS13 adaptor binding" evidence="7">
    <location>
        <begin position="1905"/>
        <end position="2473"/>
    </location>
</feature>
<evidence type="ECO:0000259" key="8">
    <source>
        <dbReference type="Pfam" id="PF25037"/>
    </source>
</evidence>
<dbReference type="Pfam" id="PF12624">
    <property type="entry name" value="VPS13_N"/>
    <property type="match status" value="1"/>
</dbReference>
<dbReference type="STRING" id="1314800.A0A1B7NDQ9"/>
<dbReference type="InterPro" id="IPR026847">
    <property type="entry name" value="VPS13"/>
</dbReference>
<name>A0A1B7NDQ9_9AGAM</name>
<evidence type="ECO:0000259" key="6">
    <source>
        <dbReference type="Pfam" id="PF25033"/>
    </source>
</evidence>
<comment type="similarity">
    <text evidence="1">Belongs to the VPS13 family.</text>
</comment>
<dbReference type="Proteomes" id="UP000092154">
    <property type="component" value="Unassembled WGS sequence"/>
</dbReference>
<dbReference type="GO" id="GO:0007005">
    <property type="term" value="P:mitochondrion organization"/>
    <property type="evidence" value="ECO:0007669"/>
    <property type="project" value="TreeGrafter"/>
</dbReference>
<dbReference type="PANTHER" id="PTHR16166:SF93">
    <property type="entry name" value="INTERMEMBRANE LIPID TRANSFER PROTEIN VPS13"/>
    <property type="match status" value="1"/>
</dbReference>
<feature type="domain" description="Intermembrane lipid transfer protein VPS13-like C-terminal" evidence="8">
    <location>
        <begin position="2999"/>
        <end position="3106"/>
    </location>
</feature>
<sequence>MWWLDPGKEVLNVLFNRILAPYVENLDMNQVNYGIGQGQLTLRNLRLKKGALDKFRLPVDVLEGHLGTFTLSLHWMNLGNQPVEVLIEDMYLLVVPSPQTNVDPEEEKQRAHDAKLERLENAELLHMSGQAEVSSDDSPQSQGLWASLTAKIINNLQVTVKNIHVRYEDNLSVPGHPFAAGITLAGFTAVSVNEGWQPAFIESTAGAIHKLARLESLAVYFDTDSQSMAGLPLSAAKEKFIAMISQKDQQSSHQFILSPVSGEGRITMNHKLDKNTPHFDVQLLFDEIGVALDDNQYRDAISLVDMYHVYMRQRQYRNFRPSVEQLRTNRPKALLRFASQAILEGVRDRRRKWTWAHFAERRDDRNKYVELFEKKVMNTLRESDIALLKALEWKLSYEDIRFYRSIARSRLRKDMELRKRLEEDRAKQQQQHSGGWMSWLWGSQTDQPAEDPAFGGQMTEEQRKQLYDVLDYDEKSSIVDSFEAPRDALKARVVAELKKGSFALKVDPRGKATEVISTVFDSFRAEFIQRPDNFEASVSLRGFSVFDGTTKDTLYRQIARVKASVAEGAKASKHGEIEDPFFFVKFENNPLDERADTVLTARMRHMEIIYHRGYVEAIFKFFRPPESQLESVEALLNVASQTLEGLRKETRAGLEYALQTHKTIDLQLDMNAPIIIIPEDVTTHQCNHLVIDAGHIAVESDLADKGALREIQAKRNQPYSEDDYKRLESLMYDKMSLKLQAAQFVLGNDLQACRDALTSEKSDTLHLLERINVNLRVQNSIVPSALNLARFKISGKLPSLQVNVSDAKYKALMRIIDVAIPNFDESGDQKPPQPHIDAATLALPLSAGLFGPVGTEYNVDDDGANSEDASTHRDDLFFEASDGSLEVFSYLSSVLRIFTRLQHPEIRQHIFEFDFEVDTLRGAISKSGSDGSEKPLGEIIFQQFRLAFSLLKFNMNVDINLRSLAMNVVQAGKDQIQLVSSESTEPDNKDLMKISYKRVQKNSPEFATIYESTNQCVDVQLSTFIFLAAPEPVVSLYDFIMTTFVPKTPEQFADKTPSATAVADEGDPSPPVSETETIKVSVRLDSVQVMLLNDFSSLATLSLSTADVQLLLRENTMRIMGRLGSLALSDDCSKELAKQEFKQILSIEGENFAEFCYQTLDPAETSNLGVNSTVSLSAGSLKVHFLEQPLHDIYLFVTKLAKLKVLYDAARDAAVQRASEIERMRFDVSVKTPIIVFPSDPSRLQDVLVMRLGEISARNTYEGDTSKITASLCGIQLVSDIFYDGESSMLKMVDDIDIVADVVQTSGIDRSQESNLPDTQVAHSYHYYSLSDGKKPQIAVKISDVKLYLTQTQYILLMKLAQSIPKILVASPEGNAQAESALPSSSDSNGTVSTSGNQVVDLKPELRVASDVDGIRVWTTLDLIASVKVVKLHLYDGLATREENLEDHGIARFALNDSNLRYKSISDGAAEAQVVLKSFTISNTRPGMSRFREIIPAADHDRNQFMVLYTASGNSSVAILTVDSPHVIFAIEPVIALLEFSMSAFQQETLADIDSSSTIESQRESTQSQLDFRLDLHDVSVSVLENDADANSQAIRLYIDQILLSQQGILALTVNQLGMSLIHMGADADNVRFLDDVDLTFSMDSRSSTKEQMTNMELAVKPIVFRASYRDIMLITTIATKAVDLYGKSQSNSLTASTKVMQPHEGPNQVSRSNVTRSNRQAVEQARVLVSREQLKASFDGFRLILIGDMHEQPMLHLKVKPFIVGARDWSADLRATATLATQISYWNLTNSHWEPLIDPWTFALSVGRDQRSSELKVSVSAQDRLDLNVSTTFAELAVTSANMWGKEGQAVLQKARGSFAPYRIRNRTGSPLFVWSDDDASRSSKDASAVKVANDQTVDWRFDDWKTMREHVSTSEQHNIGVQFVGKPWEALRGIPVDKEGEFTFSLRPRTEKYSDRLLCAVSVQDNVKIVTLRSTYLVENQTFYPLELMLVDHTGHPVYSLEKIAPGQDYSLPIEAVTQNRIRLQPDQGFGYRWCHPIRFEDLIAKKSLTISCPHNDPSEAPFRFQAWAQSDSNESGTRKSPKIKLKLRAPIELENLLPYNIQYRIYDKDADQNWKSYLRKGGVMPVHSVELGHLVLLNVEVQDTIFKPSEFAIINTNRNSEFEIESRLSLRDESDRKLDLRLHYVRYPESGGAFKVQIYCPYIVINKTGLPFGAKAARSHRATSPVEIAADTRLDVISKPVPFLLSHPHDNGQAFVFKVGESGWSKVFSLEASAAETEMVVPSLRQKAEEYHIGVSWTEGLGKYKLTKVITLAPRFLIKNNLPDPIYFREHGAAPRGRAILDPGERCPLQIMRVSQEKQLTIAYPGLNSQWSAPINIEDIGSVHLRVRSPNNDIHIVKADIKIDGSTIFVMLSVADGWPFIIENDSDFSISMIQWDPSRGDSDIVKSSTPRYKLGPHSSMPYAWDQPAAREKKIILTINDSRRIVDIMEIGVLMPFKFHDRQRTRAVSLDVRADGHRQILRITPYVAEQSLYKPKHRSTNSLSRSDTITSSSEGFEAVMEDISPTLTFNVEFAGIGISMVNRRMIEVVYISIEALKFEYSNSPVSQSLNLSCGSLQVDNQLHDALYPVILQPSPISKEASGVAVLPTIQGSVIWLKDQEHGVLFVKYCSILLQALTIEADEDLLYTIYDLTQIEGVSWEENTEDILIQHPEEIPEPQFSASGQDVYFEVLELQPIQLSLSFMRAERVSSEEKLGIRNPLAVVVNALTMTLGNINDAPLELNALVIKDMRLTLPELQTRITYHYRQDILRQLYRILGSADFIGNPVGLFTNVSSGVSDIFYAPYNGVVMHGNRELGIGIAKGAASFVKKTVFGLSDSMTKFTSSVGKGLSAATFDSEYQAQRRMSQRRNRPRHAIYGVAAGGEAFASSVVSAMEGIVTKPIQGAETEGALGFFKGVGKGLVGVVTKPAVGVFDLASNLSEGIRNTTTVFDKPERDRVRLPRHVPPDGILVPFSIREALGQYWMRDLDNGTFRKEAYVAHIESPGSDNVILLTSSRVLSFWSKKLRLDWDLPLSMVQGVAVEDTGIRFTHKSGKDHDKFVFIPDKTSQAWFFGQIASVVKAFNNRRRMDT</sequence>
<dbReference type="InterPro" id="IPR009543">
    <property type="entry name" value="VPS13_VAB"/>
</dbReference>
<dbReference type="Pfam" id="PF25033">
    <property type="entry name" value="VPS13_M"/>
    <property type="match status" value="1"/>
</dbReference>
<dbReference type="Pfam" id="PF25037">
    <property type="entry name" value="VPS13_C"/>
    <property type="match status" value="1"/>
</dbReference>
<evidence type="ECO:0000259" key="5">
    <source>
        <dbReference type="Pfam" id="PF12624"/>
    </source>
</evidence>
<dbReference type="GO" id="GO:0045324">
    <property type="term" value="P:late endosome to vacuole transport"/>
    <property type="evidence" value="ECO:0007669"/>
    <property type="project" value="TreeGrafter"/>
</dbReference>
<feature type="region of interest" description="Disordered" evidence="4">
    <location>
        <begin position="1696"/>
        <end position="1717"/>
    </location>
</feature>
<evidence type="ECO:0000313" key="10">
    <source>
        <dbReference type="Proteomes" id="UP000092154"/>
    </source>
</evidence>
<dbReference type="GO" id="GO:0006869">
    <property type="term" value="P:lipid transport"/>
    <property type="evidence" value="ECO:0007669"/>
    <property type="project" value="UniProtKB-KW"/>
</dbReference>
<evidence type="ECO:0000259" key="7">
    <source>
        <dbReference type="Pfam" id="PF25036"/>
    </source>
</evidence>
<evidence type="ECO:0000256" key="3">
    <source>
        <dbReference type="ARBA" id="ARBA00023055"/>
    </source>
</evidence>
<dbReference type="InterPro" id="IPR056747">
    <property type="entry name" value="VPS13-like_M"/>
</dbReference>
<dbReference type="OrthoDB" id="428159at2759"/>
<keyword evidence="2" id="KW-0813">Transport</keyword>
<evidence type="ECO:0000256" key="4">
    <source>
        <dbReference type="SAM" id="MobiDB-lite"/>
    </source>
</evidence>
<dbReference type="Pfam" id="PF25036">
    <property type="entry name" value="VPS13_VAB"/>
    <property type="match status" value="1"/>
</dbReference>
<dbReference type="InterPro" id="IPR026854">
    <property type="entry name" value="VPS13_N"/>
</dbReference>
<keyword evidence="3" id="KW-0445">Lipid transport</keyword>
<feature type="compositionally biased region" description="Polar residues" evidence="4">
    <location>
        <begin position="1708"/>
        <end position="1717"/>
    </location>
</feature>